<name>B9D2X4_CAMRE</name>
<dbReference type="Proteomes" id="UP000003082">
    <property type="component" value="Unassembled WGS sequence"/>
</dbReference>
<keyword evidence="2" id="KW-1185">Reference proteome</keyword>
<organism evidence="1 2">
    <name type="scientific">Campylobacter rectus RM3267</name>
    <dbReference type="NCBI Taxonomy" id="553218"/>
    <lineage>
        <taxon>Bacteria</taxon>
        <taxon>Pseudomonadati</taxon>
        <taxon>Campylobacterota</taxon>
        <taxon>Epsilonproteobacteria</taxon>
        <taxon>Campylobacterales</taxon>
        <taxon>Campylobacteraceae</taxon>
        <taxon>Campylobacter</taxon>
    </lineage>
</organism>
<evidence type="ECO:0000313" key="1">
    <source>
        <dbReference type="EMBL" id="EEF13629.1"/>
    </source>
</evidence>
<dbReference type="EMBL" id="ACFU01000016">
    <property type="protein sequence ID" value="EEF13629.1"/>
    <property type="molecule type" value="Genomic_DNA"/>
</dbReference>
<dbReference type="STRING" id="553218.CAMRE0001_0496"/>
<accession>B9D2X4</accession>
<reference evidence="1 2" key="1">
    <citation type="submission" date="2008-08" db="EMBL/GenBank/DDBJ databases">
        <authorList>
            <person name="Madupu R."/>
            <person name="Durkin A.S."/>
            <person name="Torralba M."/>
            <person name="Methe B."/>
            <person name="Sutton G.G."/>
            <person name="Strausberg R.L."/>
            <person name="Nelson K.E."/>
        </authorList>
    </citation>
    <scope>NUCLEOTIDE SEQUENCE [LARGE SCALE GENOMIC DNA]</scope>
    <source>
        <strain evidence="1 2">RM3267</strain>
    </source>
</reference>
<evidence type="ECO:0000313" key="2">
    <source>
        <dbReference type="Proteomes" id="UP000003082"/>
    </source>
</evidence>
<proteinExistence type="predicted"/>
<comment type="caution">
    <text evidence="1">The sequence shown here is derived from an EMBL/GenBank/DDBJ whole genome shotgun (WGS) entry which is preliminary data.</text>
</comment>
<gene>
    <name evidence="1" type="ORF">CAMRE0001_0496</name>
</gene>
<dbReference type="AlphaFoldDB" id="B9D2X4"/>
<sequence>MRVGVRQILKFKYRIFKFKPIYIGGKFNFTLTKQNKPAFLACSIFYNFKPVWV</sequence>
<protein>
    <submittedName>
        <fullName evidence="1">Uncharacterized protein</fullName>
    </submittedName>
</protein>